<dbReference type="Pfam" id="PF00950">
    <property type="entry name" value="ABC-3"/>
    <property type="match status" value="1"/>
</dbReference>
<dbReference type="PANTHER" id="PTHR30477:SF3">
    <property type="entry name" value="METAL TRANSPORT SYSTEM MEMBRANE PROTEIN CT_069-RELATED"/>
    <property type="match status" value="1"/>
</dbReference>
<dbReference type="Gene3D" id="1.10.10.10">
    <property type="entry name" value="Winged helix-like DNA-binding domain superfamily/Winged helix DNA-binding domain"/>
    <property type="match status" value="1"/>
</dbReference>
<accession>A0ABY1QHZ9</accession>
<keyword evidence="4" id="KW-1003">Cell membrane</keyword>
<keyword evidence="7 10" id="KW-0472">Membrane</keyword>
<dbReference type="InterPro" id="IPR036421">
    <property type="entry name" value="Fe_dep_repressor_sf"/>
</dbReference>
<evidence type="ECO:0000256" key="2">
    <source>
        <dbReference type="ARBA" id="ARBA00008034"/>
    </source>
</evidence>
<evidence type="ECO:0000256" key="3">
    <source>
        <dbReference type="ARBA" id="ARBA00022448"/>
    </source>
</evidence>
<evidence type="ECO:0000256" key="5">
    <source>
        <dbReference type="ARBA" id="ARBA00022692"/>
    </source>
</evidence>
<dbReference type="PROSITE" id="PS51257">
    <property type="entry name" value="PROKAR_LIPOPROTEIN"/>
    <property type="match status" value="1"/>
</dbReference>
<dbReference type="Gene3D" id="1.10.3470.10">
    <property type="entry name" value="ABC transporter involved in vitamin B12 uptake, BtuC"/>
    <property type="match status" value="1"/>
</dbReference>
<dbReference type="SUPFAM" id="SSF81345">
    <property type="entry name" value="ABC transporter involved in vitamin B12 uptake, BtuC"/>
    <property type="match status" value="1"/>
</dbReference>
<dbReference type="InterPro" id="IPR001626">
    <property type="entry name" value="ABC_TroCD"/>
</dbReference>
<sequence>MNDHLWRVISLQDHNTRVVIFGTAMLGFASGLVGCFTLLRRRALVGDALAHAALPGIAIAFLTATALGYDGKSLPILLAGATVSGLLGIVTILAIRRNTRIKEDAALGIVLSVFFGAGVALLGIVQQMSSGHAAGLEAFIYGKTATMTAGDAWLIAAASAGCVIVCLALLKEFKLLCFDEAFAGARGYPVLLLDAVLMGVVVVVTIVGLQAVGLVLVIALLVIPAASARFWTDRLIIMMMIASVFGMVGCLVGASASAMLPRLPSGAMIVLTAGVGFLFSLMVGTRRGWLIRWWRRRKLNESIDHQHLLRELFEMFEVDSHRVSVPFDELLHRRSWTPKRLRRMLFQAASEGWITENVSRMEFALTENGKAEAKRLTRRHRLWELYLIHHADIAPQRVDRDADAIEHVLEPEIVAELETLLDAELGRSRMPEDPHAGEFPDSDSTPEQESLA</sequence>
<evidence type="ECO:0000259" key="11">
    <source>
        <dbReference type="Pfam" id="PF02742"/>
    </source>
</evidence>
<protein>
    <submittedName>
        <fullName evidence="12">Manganese/zinc/iron transport system permease protein</fullName>
    </submittedName>
</protein>
<evidence type="ECO:0000256" key="6">
    <source>
        <dbReference type="ARBA" id="ARBA00022989"/>
    </source>
</evidence>
<evidence type="ECO:0000256" key="10">
    <source>
        <dbReference type="SAM" id="Phobius"/>
    </source>
</evidence>
<feature type="transmembrane region" description="Helical" evidence="10">
    <location>
        <begin position="20"/>
        <end position="39"/>
    </location>
</feature>
<feature type="transmembrane region" description="Helical" evidence="10">
    <location>
        <begin position="48"/>
        <end position="69"/>
    </location>
</feature>
<comment type="similarity">
    <text evidence="2 8">Belongs to the ABC-3 integral membrane protein family.</text>
</comment>
<evidence type="ECO:0000313" key="12">
    <source>
        <dbReference type="EMBL" id="SMP71592.1"/>
    </source>
</evidence>
<dbReference type="InterPro" id="IPR037294">
    <property type="entry name" value="ABC_BtuC-like"/>
</dbReference>
<dbReference type="Proteomes" id="UP001158067">
    <property type="component" value="Unassembled WGS sequence"/>
</dbReference>
<gene>
    <name evidence="12" type="ORF">SAMN06265222_11480</name>
</gene>
<reference evidence="12 13" key="1">
    <citation type="submission" date="2017-05" db="EMBL/GenBank/DDBJ databases">
        <authorList>
            <person name="Varghese N."/>
            <person name="Submissions S."/>
        </authorList>
    </citation>
    <scope>NUCLEOTIDE SEQUENCE [LARGE SCALE GENOMIC DNA]</scope>
    <source>
        <strain evidence="12 13">DSM 25457</strain>
    </source>
</reference>
<evidence type="ECO:0000256" key="9">
    <source>
        <dbReference type="SAM" id="MobiDB-lite"/>
    </source>
</evidence>
<feature type="compositionally biased region" description="Basic and acidic residues" evidence="9">
    <location>
        <begin position="425"/>
        <end position="438"/>
    </location>
</feature>
<dbReference type="CDD" id="cd06550">
    <property type="entry name" value="TM_ABC_iron-siderophores_like"/>
    <property type="match status" value="1"/>
</dbReference>
<keyword evidence="3 8" id="KW-0813">Transport</keyword>
<keyword evidence="5 8" id="KW-0812">Transmembrane</keyword>
<evidence type="ECO:0000313" key="13">
    <source>
        <dbReference type="Proteomes" id="UP001158067"/>
    </source>
</evidence>
<evidence type="ECO:0000256" key="1">
    <source>
        <dbReference type="ARBA" id="ARBA00004651"/>
    </source>
</evidence>
<proteinExistence type="inferred from homology"/>
<feature type="transmembrane region" description="Helical" evidence="10">
    <location>
        <begin position="214"/>
        <end position="232"/>
    </location>
</feature>
<evidence type="ECO:0000256" key="8">
    <source>
        <dbReference type="RuleBase" id="RU003943"/>
    </source>
</evidence>
<name>A0ABY1QHZ9_9BACT</name>
<feature type="transmembrane region" description="Helical" evidence="10">
    <location>
        <begin position="190"/>
        <end position="208"/>
    </location>
</feature>
<dbReference type="SUPFAM" id="SSF47979">
    <property type="entry name" value="Iron-dependent repressor protein, dimerization domain"/>
    <property type="match status" value="1"/>
</dbReference>
<feature type="transmembrane region" description="Helical" evidence="10">
    <location>
        <begin position="107"/>
        <end position="125"/>
    </location>
</feature>
<dbReference type="SMART" id="SM00529">
    <property type="entry name" value="HTH_DTXR"/>
    <property type="match status" value="1"/>
</dbReference>
<dbReference type="InterPro" id="IPR036388">
    <property type="entry name" value="WH-like_DNA-bd_sf"/>
</dbReference>
<feature type="transmembrane region" description="Helical" evidence="10">
    <location>
        <begin position="152"/>
        <end position="170"/>
    </location>
</feature>
<keyword evidence="6 10" id="KW-1133">Transmembrane helix</keyword>
<organism evidence="12 13">
    <name type="scientific">Neorhodopirellula lusitana</name>
    <dbReference type="NCBI Taxonomy" id="445327"/>
    <lineage>
        <taxon>Bacteria</taxon>
        <taxon>Pseudomonadati</taxon>
        <taxon>Planctomycetota</taxon>
        <taxon>Planctomycetia</taxon>
        <taxon>Pirellulales</taxon>
        <taxon>Pirellulaceae</taxon>
        <taxon>Neorhodopirellula</taxon>
    </lineage>
</organism>
<evidence type="ECO:0000256" key="7">
    <source>
        <dbReference type="ARBA" id="ARBA00023136"/>
    </source>
</evidence>
<keyword evidence="13" id="KW-1185">Reference proteome</keyword>
<dbReference type="InterPro" id="IPR001367">
    <property type="entry name" value="Fe_dep_repressor"/>
</dbReference>
<feature type="transmembrane region" description="Helical" evidence="10">
    <location>
        <begin position="266"/>
        <end position="289"/>
    </location>
</feature>
<comment type="caution">
    <text evidence="12">The sequence shown here is derived from an EMBL/GenBank/DDBJ whole genome shotgun (WGS) entry which is preliminary data.</text>
</comment>
<comment type="subcellular location">
    <subcellularLocation>
        <location evidence="1 8">Cell membrane</location>
        <topology evidence="1 8">Multi-pass membrane protein</topology>
    </subcellularLocation>
</comment>
<dbReference type="EMBL" id="FXUG01000014">
    <property type="protein sequence ID" value="SMP71592.1"/>
    <property type="molecule type" value="Genomic_DNA"/>
</dbReference>
<feature type="domain" description="Iron dependent repressor metal binding and dimerisation" evidence="11">
    <location>
        <begin position="366"/>
        <end position="422"/>
    </location>
</feature>
<dbReference type="Pfam" id="PF02742">
    <property type="entry name" value="Fe_dep_repr_C"/>
    <property type="match status" value="1"/>
</dbReference>
<feature type="region of interest" description="Disordered" evidence="9">
    <location>
        <begin position="425"/>
        <end position="452"/>
    </location>
</feature>
<feature type="transmembrane region" description="Helical" evidence="10">
    <location>
        <begin position="239"/>
        <end position="260"/>
    </location>
</feature>
<dbReference type="PANTHER" id="PTHR30477">
    <property type="entry name" value="ABC-TRANSPORTER METAL-BINDING PROTEIN"/>
    <property type="match status" value="1"/>
</dbReference>
<feature type="transmembrane region" description="Helical" evidence="10">
    <location>
        <begin position="75"/>
        <end position="95"/>
    </location>
</feature>
<dbReference type="InterPro" id="IPR022689">
    <property type="entry name" value="Iron_dep_repressor"/>
</dbReference>
<evidence type="ECO:0000256" key="4">
    <source>
        <dbReference type="ARBA" id="ARBA00022475"/>
    </source>
</evidence>
<dbReference type="RefSeq" id="WP_283434472.1">
    <property type="nucleotide sequence ID" value="NZ_FXUG01000014.1"/>
</dbReference>